<gene>
    <name evidence="1" type="ORF">I7I51_00665</name>
</gene>
<dbReference type="OrthoDB" id="3140657at2759"/>
<dbReference type="EMBL" id="CP069114">
    <property type="protein sequence ID" value="QSS63606.1"/>
    <property type="molecule type" value="Genomic_DNA"/>
</dbReference>
<proteinExistence type="predicted"/>
<reference evidence="1" key="1">
    <citation type="submission" date="2021-01" db="EMBL/GenBank/DDBJ databases">
        <title>Chromosome-level genome assembly of a human fungal pathogen reveals clustering of transcriptionally co-regulated genes.</title>
        <authorList>
            <person name="Voorhies M."/>
            <person name="Cohen S."/>
            <person name="Shea T.P."/>
            <person name="Petrus S."/>
            <person name="Munoz J.F."/>
            <person name="Poplawski S."/>
            <person name="Goldman W.E."/>
            <person name="Michael T."/>
            <person name="Cuomo C.A."/>
            <person name="Sil A."/>
            <person name="Beyhan S."/>
        </authorList>
    </citation>
    <scope>NUCLEOTIDE SEQUENCE</scope>
    <source>
        <strain evidence="1">WU24</strain>
    </source>
</reference>
<dbReference type="VEuPathDB" id="FungiDB:I7I51_00665"/>
<protein>
    <recommendedName>
        <fullName evidence="3">F-box domain-containing protein</fullName>
    </recommendedName>
</protein>
<evidence type="ECO:0008006" key="3">
    <source>
        <dbReference type="Google" id="ProtNLM"/>
    </source>
</evidence>
<sequence>MMISVKMTLAIPQLPSELWARIASFSDRKSLKNLRLTGHRCSKSATRELFREVRLTVGDPSCVRLEQVRAHEELKQYVNKINLGLRDGPFPISSSQQIWSSTESLIDWNLPTPGRRLYSIMKDIEARLTIDFIASRFSLVYATFEVDHSDYGKRKSRAFKMVAKDWGCDVKQVKQVEKRGKNYISLMRDNLAIIRIEARSFWNLRIPANKSTAASDRSLAPTTVSQ</sequence>
<dbReference type="Proteomes" id="UP000663671">
    <property type="component" value="Chromosome 1"/>
</dbReference>
<evidence type="ECO:0000313" key="1">
    <source>
        <dbReference type="EMBL" id="QSS63606.1"/>
    </source>
</evidence>
<organism evidence="1 2">
    <name type="scientific">Ajellomyces capsulatus</name>
    <name type="common">Darling's disease fungus</name>
    <name type="synonym">Histoplasma capsulatum</name>
    <dbReference type="NCBI Taxonomy" id="5037"/>
    <lineage>
        <taxon>Eukaryota</taxon>
        <taxon>Fungi</taxon>
        <taxon>Dikarya</taxon>
        <taxon>Ascomycota</taxon>
        <taxon>Pezizomycotina</taxon>
        <taxon>Eurotiomycetes</taxon>
        <taxon>Eurotiomycetidae</taxon>
        <taxon>Onygenales</taxon>
        <taxon>Ajellomycetaceae</taxon>
        <taxon>Histoplasma</taxon>
    </lineage>
</organism>
<name>A0A8A1MAS4_AJECA</name>
<evidence type="ECO:0000313" key="2">
    <source>
        <dbReference type="Proteomes" id="UP000663671"/>
    </source>
</evidence>
<dbReference type="AlphaFoldDB" id="A0A8A1MAS4"/>
<accession>A0A8A1MAS4</accession>